<dbReference type="RefSeq" id="WP_125326266.1">
    <property type="nucleotide sequence ID" value="NZ_CP034328.1"/>
</dbReference>
<dbReference type="SMART" id="SM00892">
    <property type="entry name" value="Endonuclease_NS"/>
    <property type="match status" value="1"/>
</dbReference>
<dbReference type="Gene3D" id="3.40.570.10">
    <property type="entry name" value="Extracellular Endonuclease, subunit A"/>
    <property type="match status" value="1"/>
</dbReference>
<sequence length="281" mass="31018">MTDNSSILPASAPIAHFLEFFCLFGPPANAPTNPPVTTIVNHGYALGYCPDRGQALWAAYQVAAAVRDVDFQRPEFFYDDPRLPEGLRIGTKGFRKLGTQSYDRGHLVPNFAINTQFGRVAQFETFFMSNIVPQASAMNRGIWKNLEHGIVKAYAPMRKHVWALTGPIFAANPPMIERPNGRLVPVPEALFLILADPERYPYDSPGNLNILALVLPQTLGYAKPETAPVSTLPEIEARTGLTFFPRLSVKDKAKLVNQTSPTVWPFEAITPENSDQPAPEG</sequence>
<evidence type="ECO:0000256" key="1">
    <source>
        <dbReference type="PIRSR" id="PIRSR640255-1"/>
    </source>
</evidence>
<dbReference type="PANTHER" id="PTHR13966">
    <property type="entry name" value="ENDONUCLEASE RELATED"/>
    <property type="match status" value="1"/>
</dbReference>
<proteinExistence type="predicted"/>
<dbReference type="PANTHER" id="PTHR13966:SF5">
    <property type="entry name" value="ENDONUCLEASE G, MITOCHONDRIAL"/>
    <property type="match status" value="1"/>
</dbReference>
<reference evidence="5 6" key="1">
    <citation type="submission" date="2018-12" db="EMBL/GenBank/DDBJ databases">
        <title>Complete genome sequencing of Tabrizicola sp. K13M18.</title>
        <authorList>
            <person name="Bae J.-W."/>
        </authorList>
    </citation>
    <scope>NUCLEOTIDE SEQUENCE [LARGE SCALE GENOMIC DNA]</scope>
    <source>
        <strain evidence="5 6">K13M18</strain>
    </source>
</reference>
<dbReference type="InterPro" id="IPR020821">
    <property type="entry name" value="ENPP1-3/EXOG-like_nuc-like"/>
</dbReference>
<keyword evidence="2" id="KW-0479">Metal-binding</keyword>
<keyword evidence="6" id="KW-1185">Reference proteome</keyword>
<evidence type="ECO:0000259" key="4">
    <source>
        <dbReference type="SMART" id="SM00892"/>
    </source>
</evidence>
<dbReference type="InterPro" id="IPR001604">
    <property type="entry name" value="Endo_G_ENPP1-like_dom"/>
</dbReference>
<accession>A0A3S8U8X3</accession>
<dbReference type="SUPFAM" id="SSF54060">
    <property type="entry name" value="His-Me finger endonucleases"/>
    <property type="match status" value="1"/>
</dbReference>
<dbReference type="InterPro" id="IPR040255">
    <property type="entry name" value="Non-specific_endonuclease"/>
</dbReference>
<protein>
    <submittedName>
        <fullName evidence="5">DNA/RNA non-specific endonuclease</fullName>
    </submittedName>
</protein>
<gene>
    <name evidence="5" type="ORF">EI545_15275</name>
</gene>
<dbReference type="InterPro" id="IPR044925">
    <property type="entry name" value="His-Me_finger_sf"/>
</dbReference>
<dbReference type="SMART" id="SM00477">
    <property type="entry name" value="NUC"/>
    <property type="match status" value="1"/>
</dbReference>
<keyword evidence="5" id="KW-0378">Hydrolase</keyword>
<dbReference type="OrthoDB" id="500593at2"/>
<feature type="domain" description="DNA/RNA non-specific endonuclease/pyrophosphatase/phosphodiesterase" evidence="4">
    <location>
        <begin position="40"/>
        <end position="250"/>
    </location>
</feature>
<dbReference type="Pfam" id="PF01223">
    <property type="entry name" value="Endonuclease_NS"/>
    <property type="match status" value="1"/>
</dbReference>
<evidence type="ECO:0000313" key="6">
    <source>
        <dbReference type="Proteomes" id="UP000282002"/>
    </source>
</evidence>
<dbReference type="EMBL" id="CP034328">
    <property type="protein sequence ID" value="AZL60071.1"/>
    <property type="molecule type" value="Genomic_DNA"/>
</dbReference>
<evidence type="ECO:0000259" key="3">
    <source>
        <dbReference type="SMART" id="SM00477"/>
    </source>
</evidence>
<feature type="active site" description="Proton acceptor" evidence="1">
    <location>
        <position position="106"/>
    </location>
</feature>
<feature type="domain" description="ENPP1-3/EXOG-like endonuclease/phosphodiesterase" evidence="3">
    <location>
        <begin position="41"/>
        <end position="250"/>
    </location>
</feature>
<dbReference type="GO" id="GO:0004519">
    <property type="term" value="F:endonuclease activity"/>
    <property type="evidence" value="ECO:0007669"/>
    <property type="project" value="UniProtKB-KW"/>
</dbReference>
<dbReference type="AlphaFoldDB" id="A0A3S8U8X3"/>
<evidence type="ECO:0000256" key="2">
    <source>
        <dbReference type="PIRSR" id="PIRSR640255-2"/>
    </source>
</evidence>
<keyword evidence="5" id="KW-0540">Nuclease</keyword>
<dbReference type="InterPro" id="IPR044929">
    <property type="entry name" value="DNA/RNA_non-sp_Endonuclease_sf"/>
</dbReference>
<name>A0A3S8U8X3_9RHOB</name>
<keyword evidence="5" id="KW-0255">Endonuclease</keyword>
<feature type="binding site" evidence="2">
    <location>
        <position position="139"/>
    </location>
    <ligand>
        <name>Mg(2+)</name>
        <dbReference type="ChEBI" id="CHEBI:18420"/>
        <note>catalytic</note>
    </ligand>
</feature>
<dbReference type="Proteomes" id="UP000282002">
    <property type="component" value="Chromosome"/>
</dbReference>
<dbReference type="KEGG" id="taw:EI545_15275"/>
<evidence type="ECO:0000313" key="5">
    <source>
        <dbReference type="EMBL" id="AZL60071.1"/>
    </source>
</evidence>
<dbReference type="GO" id="GO:0003676">
    <property type="term" value="F:nucleic acid binding"/>
    <property type="evidence" value="ECO:0007669"/>
    <property type="project" value="InterPro"/>
</dbReference>
<dbReference type="GO" id="GO:0016787">
    <property type="term" value="F:hydrolase activity"/>
    <property type="evidence" value="ECO:0007669"/>
    <property type="project" value="InterPro"/>
</dbReference>
<organism evidence="5 6">
    <name type="scientific">Tabrizicola piscis</name>
    <dbReference type="NCBI Taxonomy" id="2494374"/>
    <lineage>
        <taxon>Bacteria</taxon>
        <taxon>Pseudomonadati</taxon>
        <taxon>Pseudomonadota</taxon>
        <taxon>Alphaproteobacteria</taxon>
        <taxon>Rhodobacterales</taxon>
        <taxon>Paracoccaceae</taxon>
        <taxon>Tabrizicola</taxon>
    </lineage>
</organism>
<dbReference type="GO" id="GO:0046872">
    <property type="term" value="F:metal ion binding"/>
    <property type="evidence" value="ECO:0007669"/>
    <property type="project" value="UniProtKB-KW"/>
</dbReference>